<keyword evidence="3" id="KW-0808">Transferase</keyword>
<dbReference type="CDD" id="cd01650">
    <property type="entry name" value="RT_nLTR_like"/>
    <property type="match status" value="1"/>
</dbReference>
<comment type="caution">
    <text evidence="3">The sequence shown here is derived from an EMBL/GenBank/DDBJ whole genome shotgun (WGS) entry which is preliminary data.</text>
</comment>
<proteinExistence type="predicted"/>
<dbReference type="InterPro" id="IPR043502">
    <property type="entry name" value="DNA/RNA_pol_sf"/>
</dbReference>
<dbReference type="InterPro" id="IPR012677">
    <property type="entry name" value="Nucleotide-bd_a/b_plait_sf"/>
</dbReference>
<dbReference type="SUPFAM" id="SSF54928">
    <property type="entry name" value="RNA-binding domain, RBD"/>
    <property type="match status" value="1"/>
</dbReference>
<dbReference type="CDD" id="cd00590">
    <property type="entry name" value="RRM_SF"/>
    <property type="match status" value="1"/>
</dbReference>
<dbReference type="InterPro" id="IPR000504">
    <property type="entry name" value="RRM_dom"/>
</dbReference>
<sequence length="1800" mass="203669">MEDAYGSSSWNSWKDLVLQIENLKTVKEMWEAIKTRNLGADHVKEERLQTLITEFKNMKMLDNAFEQVLDLKTTGFEDVVGRLNAYEERVKEEDKANDSQDNFLYTRTEYSSKNNDSSGGSRCGLQACYQIQSIPSWSANPTQPILLSSIACNIPVAHTLEVVDEVKVKDVAGITRKTKVNVTPRKTVKIMNKRVPRSANRLYKAQLKVSNEGTNKVGQESDKEGNPHSSLVTVHETNPETGKGWKINHLDVKATFLNDPGELTYYLGIEVSQGKDCTEIKQERYAMKILKEAGMEDCNPVLCPMEPRLKLSKVEDEPEVEATQYQKMLSCLRYLLHTRPDITYSVGVVSRFMQSPRTSHDRAIKQILRYLKGTTSFGIKYKRDNDMRLCSQKQTTVALSSCEAEFMAATAAACQVIWLREVLAKVTKNEHVMVERVSEENQRADPLTKSLARIRFKEMRSLLVLSMSTDDWNVVSRRKLNHSSKEDDFAKISSSIFVMNFPNSFTAKDLFLTCKVYEHVVDSFIPFKKSKTGKRFGFVRFINVFSLERLVNNLCTIWVSNLKLHANGARFQRPSFKVTSSDVKNISPKNSSYDGEVKSTNVMPNKGNVGIVDKSFASVLNSNHLNSLTPHETSPAIVLDDSCLSENDYSCVAIGKIKDINVLSNLYVILNNEGFDNVKISYLCGFWVLINVNPPDSKKKLINHAGVLSWFSELGNVNNLFGSLADVDLVEDDSLPYKKICLSTKVSTIINNRIKVVVKGKVYWIRIRELEAWSPEFDDEFCESSDDDYVDEEKKSPIVHVQENPSDDPFGIYNILNKENKSLSQDIDPSHPPGFTPKDADANVEENAGISIIKPDHSVNSLNNRGISSHNGVKRSFNLKLGGSIMDVIENLVEIGQTMGYNMEGCLGNLSKKRRIQELNTNNKINFVAIQETKLESIDLFSIKELWGNLSFKFSFSPSVGYSEGILYVWDPACFVKENATISDNFVAVRGTWVSSATKLMIVSIYAPQDLTEKRAFWDYISHIIDLWDGECISLGDFNKVRSEQKRFGSNFNISGANAFNHFISSTGLIDLSLEGYLHTWAIKSAKKMSKLDRFLISEGLLLVFPSLSALCLDRHLSDHRPIIMREVAVDYRPSPFRIYHSWFNKKGFDKLVKDSWSSTNTDDSKRLFVINKLFDSGHSNEELVNERTSLLNELHNINKCLSLDMAQKVKVRWAVEGDENTKFFYGIVNMKRSQLAIRGVLIDGDWIDKPCNVKNVFFNHFANRFASPSGPSIVVDNIMFKQLTSEQVVDLECDITYDEIKRAVWDCGTNKSPGPDGFTFDFIRTFWNTINEDIVNAVWEFFNTSKFPSGCNSSFIALILKKQDVKFVKDFRSISLIGRFYKIIAKILANRLNMVISDLISDIQSAFVPNRQILDGPFILNEIISWCKSHKSKVMIFKVDFEKAFDNVRWDYLDGILSNFGFGTKWRGWIQSFLSSARGSILVNGSPTLEFQFHKGLKQGDPLSPYLFILVMESLHLSFNNILNAGIFKGIRIDDTLSLSHLFMPMMQFSLSKLMGVGVSNEEVNAAANIIGCATFSSPFTYLGVKVGMAFSRRKSWDEVIGKISAHFSKWKIKTISIGGRLTLIKSVLTSLPLYHMSLYKAPLGVLYDLETLHQKFFNGIDKNERKILFLSQDTSLWHRLITSLYGKRLPSDGNIRGSTSSPWKNITVVEKLNDAALVTSFRRVPRGGVEDDQFVQLGELVGPISLLDSKDHWTWILDSSGEFSVHSARTYIDNTLLSDVGPPTRWVKVVPNKINIFA</sequence>
<dbReference type="SUPFAM" id="SSF56672">
    <property type="entry name" value="DNA/RNA polymerases"/>
    <property type="match status" value="1"/>
</dbReference>
<dbReference type="EMBL" id="BKCJ010003011">
    <property type="protein sequence ID" value="GEU52410.1"/>
    <property type="molecule type" value="Genomic_DNA"/>
</dbReference>
<name>A0A6L2KUK1_TANCI</name>
<evidence type="ECO:0000256" key="1">
    <source>
        <dbReference type="SAM" id="MobiDB-lite"/>
    </source>
</evidence>
<dbReference type="InterPro" id="IPR036691">
    <property type="entry name" value="Endo/exonu/phosph_ase_sf"/>
</dbReference>
<accession>A0A6L2KUK1</accession>
<dbReference type="Gene3D" id="3.60.10.10">
    <property type="entry name" value="Endonuclease/exonuclease/phosphatase"/>
    <property type="match status" value="1"/>
</dbReference>
<reference evidence="3" key="1">
    <citation type="journal article" date="2019" name="Sci. Rep.">
        <title>Draft genome of Tanacetum cinerariifolium, the natural source of mosquito coil.</title>
        <authorList>
            <person name="Yamashiro T."/>
            <person name="Shiraishi A."/>
            <person name="Satake H."/>
            <person name="Nakayama K."/>
        </authorList>
    </citation>
    <scope>NUCLEOTIDE SEQUENCE</scope>
</reference>
<evidence type="ECO:0000313" key="3">
    <source>
        <dbReference type="EMBL" id="GEU52410.1"/>
    </source>
</evidence>
<feature type="region of interest" description="Disordered" evidence="1">
    <location>
        <begin position="211"/>
        <end position="230"/>
    </location>
</feature>
<dbReference type="SMART" id="SM00360">
    <property type="entry name" value="RRM"/>
    <property type="match status" value="1"/>
</dbReference>
<dbReference type="PROSITE" id="PS50878">
    <property type="entry name" value="RT_POL"/>
    <property type="match status" value="1"/>
</dbReference>
<keyword evidence="3" id="KW-0548">Nucleotidyltransferase</keyword>
<dbReference type="GO" id="GO:0003964">
    <property type="term" value="F:RNA-directed DNA polymerase activity"/>
    <property type="evidence" value="ECO:0007669"/>
    <property type="project" value="UniProtKB-KW"/>
</dbReference>
<dbReference type="Pfam" id="PF00076">
    <property type="entry name" value="RRM_1"/>
    <property type="match status" value="1"/>
</dbReference>
<dbReference type="PANTHER" id="PTHR31635:SF196">
    <property type="entry name" value="REVERSE TRANSCRIPTASE DOMAIN-CONTAINING PROTEIN-RELATED"/>
    <property type="match status" value="1"/>
</dbReference>
<keyword evidence="3" id="KW-0695">RNA-directed DNA polymerase</keyword>
<feature type="domain" description="Reverse transcriptase" evidence="2">
    <location>
        <begin position="1341"/>
        <end position="1588"/>
    </location>
</feature>
<dbReference type="Pfam" id="PF00078">
    <property type="entry name" value="RVT_1"/>
    <property type="match status" value="1"/>
</dbReference>
<organism evidence="3">
    <name type="scientific">Tanacetum cinerariifolium</name>
    <name type="common">Dalmatian daisy</name>
    <name type="synonym">Chrysanthemum cinerariifolium</name>
    <dbReference type="NCBI Taxonomy" id="118510"/>
    <lineage>
        <taxon>Eukaryota</taxon>
        <taxon>Viridiplantae</taxon>
        <taxon>Streptophyta</taxon>
        <taxon>Embryophyta</taxon>
        <taxon>Tracheophyta</taxon>
        <taxon>Spermatophyta</taxon>
        <taxon>Magnoliopsida</taxon>
        <taxon>eudicotyledons</taxon>
        <taxon>Gunneridae</taxon>
        <taxon>Pentapetalae</taxon>
        <taxon>asterids</taxon>
        <taxon>campanulids</taxon>
        <taxon>Asterales</taxon>
        <taxon>Asteraceae</taxon>
        <taxon>Asteroideae</taxon>
        <taxon>Anthemideae</taxon>
        <taxon>Anthemidinae</taxon>
        <taxon>Tanacetum</taxon>
    </lineage>
</organism>
<dbReference type="PANTHER" id="PTHR31635">
    <property type="entry name" value="REVERSE TRANSCRIPTASE DOMAIN-CONTAINING PROTEIN-RELATED"/>
    <property type="match status" value="1"/>
</dbReference>
<gene>
    <name evidence="3" type="ORF">Tci_024388</name>
</gene>
<dbReference type="InterPro" id="IPR035979">
    <property type="entry name" value="RBD_domain_sf"/>
</dbReference>
<dbReference type="Gene3D" id="3.30.70.330">
    <property type="match status" value="1"/>
</dbReference>
<protein>
    <submittedName>
        <fullName evidence="3">Putative RNA-directed DNA polymerase, eukaryota, reverse transcriptase zinc-binding domain protein</fullName>
    </submittedName>
</protein>
<evidence type="ECO:0000259" key="2">
    <source>
        <dbReference type="PROSITE" id="PS50878"/>
    </source>
</evidence>
<dbReference type="SUPFAM" id="SSF56219">
    <property type="entry name" value="DNase I-like"/>
    <property type="match status" value="1"/>
</dbReference>
<dbReference type="InterPro" id="IPR000477">
    <property type="entry name" value="RT_dom"/>
</dbReference>
<dbReference type="GO" id="GO:0003723">
    <property type="term" value="F:RNA binding"/>
    <property type="evidence" value="ECO:0007669"/>
    <property type="project" value="InterPro"/>
</dbReference>